<name>A0A3B0XVM1_9ZZZZ</name>
<sequence length="263" mass="30711">MNKLMFDNLFREEIEEILGYEILDEEMDSVDDFRCLGDEKISNLRRLAGKDEFFAKYYLEYMATKNNEEYAFPFAINALKGGDSVKDWMKDAVLVVDFKLKNIINLKSVHSMLDPLQCFSKDEGFSKICFDLERWNYRVPYIGSVCVSVPEYDYRTILPDHVKAISDKKIKISKISNPEIESLRWLSSYMAVYIWPNLTDSKAGKRNFIKLYEQKLKDQFKLNPAIKSAIKVLEKELELIGGYYTDEVAPGYTLDDEQIRKCL</sequence>
<organism evidence="1">
    <name type="scientific">hydrothermal vent metagenome</name>
    <dbReference type="NCBI Taxonomy" id="652676"/>
    <lineage>
        <taxon>unclassified sequences</taxon>
        <taxon>metagenomes</taxon>
        <taxon>ecological metagenomes</taxon>
    </lineage>
</organism>
<protein>
    <submittedName>
        <fullName evidence="1">Uncharacterized protein</fullName>
    </submittedName>
</protein>
<gene>
    <name evidence="1" type="ORF">MNBD_GAMMA11-3276</name>
</gene>
<dbReference type="AlphaFoldDB" id="A0A3B0XVM1"/>
<evidence type="ECO:0000313" key="1">
    <source>
        <dbReference type="EMBL" id="VAW60254.1"/>
    </source>
</evidence>
<reference evidence="1" key="1">
    <citation type="submission" date="2018-06" db="EMBL/GenBank/DDBJ databases">
        <authorList>
            <person name="Zhirakovskaya E."/>
        </authorList>
    </citation>
    <scope>NUCLEOTIDE SEQUENCE</scope>
</reference>
<proteinExistence type="predicted"/>
<dbReference type="EMBL" id="UOFG01000116">
    <property type="protein sequence ID" value="VAW60254.1"/>
    <property type="molecule type" value="Genomic_DNA"/>
</dbReference>
<accession>A0A3B0XVM1</accession>